<sequence>MNIYRCSDPEQNPISHWFSEPNNAPALDAVMKEMMPDHKQEEAETDGFFPSFYRPSGMM</sequence>
<dbReference type="EMBL" id="AP023321">
    <property type="protein sequence ID" value="BCI59737.1"/>
    <property type="molecule type" value="Genomic_DNA"/>
</dbReference>
<organism evidence="2 3">
    <name type="scientific">Solibaculum mannosilyticum</name>
    <dbReference type="NCBI Taxonomy" id="2780922"/>
    <lineage>
        <taxon>Bacteria</taxon>
        <taxon>Bacillati</taxon>
        <taxon>Bacillota</taxon>
        <taxon>Clostridia</taxon>
        <taxon>Eubacteriales</taxon>
        <taxon>Oscillospiraceae</taxon>
        <taxon>Solibaculum</taxon>
    </lineage>
</organism>
<dbReference type="RefSeq" id="WP_090265670.1">
    <property type="nucleotide sequence ID" value="NZ_AP023321.1"/>
</dbReference>
<dbReference type="AlphaFoldDB" id="A0A7I8CZ36"/>
<evidence type="ECO:0000256" key="1">
    <source>
        <dbReference type="SAM" id="MobiDB-lite"/>
    </source>
</evidence>
<keyword evidence="3" id="KW-1185">Reference proteome</keyword>
<proteinExistence type="predicted"/>
<protein>
    <submittedName>
        <fullName evidence="2">Uncharacterized protein</fullName>
    </submittedName>
</protein>
<name>A0A7I8CZ36_9FIRM</name>
<evidence type="ECO:0000313" key="3">
    <source>
        <dbReference type="Proteomes" id="UP000593890"/>
    </source>
</evidence>
<gene>
    <name evidence="2" type="ORF">C12CBH8_03760</name>
</gene>
<evidence type="ECO:0000313" key="2">
    <source>
        <dbReference type="EMBL" id="BCI59737.1"/>
    </source>
</evidence>
<feature type="region of interest" description="Disordered" evidence="1">
    <location>
        <begin position="37"/>
        <end position="59"/>
    </location>
</feature>
<dbReference type="KEGG" id="sman:C12CBH8_03760"/>
<reference evidence="3" key="1">
    <citation type="submission" date="2020-07" db="EMBL/GenBank/DDBJ databases">
        <title>Complete genome sequencing of Clostridia bacterium strain 12CBH8.</title>
        <authorList>
            <person name="Sakamoto M."/>
            <person name="Murakami T."/>
            <person name="Mori H."/>
        </authorList>
    </citation>
    <scope>NUCLEOTIDE SEQUENCE [LARGE SCALE GENOMIC DNA]</scope>
    <source>
        <strain evidence="3">12CBH8</strain>
    </source>
</reference>
<dbReference type="Proteomes" id="UP000593890">
    <property type="component" value="Chromosome"/>
</dbReference>
<accession>A0A7I8CZ36</accession>